<dbReference type="InterPro" id="IPR038721">
    <property type="entry name" value="IS701-like_DDE_dom"/>
</dbReference>
<sequence length="238" mass="26551">MSLHAVTDAASIPVTWRLFLPAEWADPFDGRRSKAGAPQDVGHREKWRLALDAIDEARGRGLDGRVVVADAGYGQIHSFPSGLAERGLDYVTAVRGDTSAHPGDAVPTAPEREGRMGTPRLPRYREPARSLKDLVMTAGRRRLRRITWRQGGTAWDGALPVETLIAERPPGQSEPTDNWLTSPPADTALRHLARMTKIRRRIKHDHRELKHSPGAGPLREPYLTRMTSPHHPPHRHPH</sequence>
<name>A0ABS0RB01_9ACTN</name>
<evidence type="ECO:0000259" key="2">
    <source>
        <dbReference type="Pfam" id="PF13546"/>
    </source>
</evidence>
<dbReference type="InterPro" id="IPR039365">
    <property type="entry name" value="IS701-like"/>
</dbReference>
<protein>
    <submittedName>
        <fullName evidence="3">Transposase</fullName>
    </submittedName>
</protein>
<feature type="domain" description="Transposase IS701-like DDE" evidence="2">
    <location>
        <begin position="1"/>
        <end position="152"/>
    </location>
</feature>
<dbReference type="Proteomes" id="UP000638849">
    <property type="component" value="Unassembled WGS sequence"/>
</dbReference>
<evidence type="ECO:0000313" key="3">
    <source>
        <dbReference type="EMBL" id="MBI0313912.1"/>
    </source>
</evidence>
<feature type="region of interest" description="Disordered" evidence="1">
    <location>
        <begin position="203"/>
        <end position="238"/>
    </location>
</feature>
<accession>A0ABS0RB01</accession>
<dbReference type="InterPro" id="IPR012337">
    <property type="entry name" value="RNaseH-like_sf"/>
</dbReference>
<dbReference type="PANTHER" id="PTHR33627">
    <property type="entry name" value="TRANSPOSASE"/>
    <property type="match status" value="1"/>
</dbReference>
<reference evidence="3 4" key="1">
    <citation type="submission" date="2020-12" db="EMBL/GenBank/DDBJ databases">
        <authorList>
            <person name="Kusuma A.B."/>
            <person name="Nouioui I."/>
            <person name="Goodfellow M."/>
        </authorList>
    </citation>
    <scope>NUCLEOTIDE SEQUENCE [LARGE SCALE GENOMIC DNA]</scope>
    <source>
        <strain evidence="3 4">DSM 41764</strain>
    </source>
</reference>
<dbReference type="EMBL" id="JAEEAQ010000096">
    <property type="protein sequence ID" value="MBI0313912.1"/>
    <property type="molecule type" value="Genomic_DNA"/>
</dbReference>
<keyword evidence="4" id="KW-1185">Reference proteome</keyword>
<evidence type="ECO:0000313" key="4">
    <source>
        <dbReference type="Proteomes" id="UP000638849"/>
    </source>
</evidence>
<comment type="caution">
    <text evidence="3">The sequence shown here is derived from an EMBL/GenBank/DDBJ whole genome shotgun (WGS) entry which is preliminary data.</text>
</comment>
<gene>
    <name evidence="3" type="ORF">JBF12_13115</name>
</gene>
<feature type="non-terminal residue" evidence="3">
    <location>
        <position position="238"/>
    </location>
</feature>
<evidence type="ECO:0000256" key="1">
    <source>
        <dbReference type="SAM" id="MobiDB-lite"/>
    </source>
</evidence>
<dbReference type="Pfam" id="PF13546">
    <property type="entry name" value="DDE_5"/>
    <property type="match status" value="1"/>
</dbReference>
<feature type="region of interest" description="Disordered" evidence="1">
    <location>
        <begin position="96"/>
        <end position="123"/>
    </location>
</feature>
<dbReference type="PANTHER" id="PTHR33627:SF1">
    <property type="entry name" value="TRANSPOSASE"/>
    <property type="match status" value="1"/>
</dbReference>
<dbReference type="SUPFAM" id="SSF53098">
    <property type="entry name" value="Ribonuclease H-like"/>
    <property type="match status" value="1"/>
</dbReference>
<organism evidence="3 4">
    <name type="scientific">Streptomyces javensis</name>
    <dbReference type="NCBI Taxonomy" id="114698"/>
    <lineage>
        <taxon>Bacteria</taxon>
        <taxon>Bacillati</taxon>
        <taxon>Actinomycetota</taxon>
        <taxon>Actinomycetes</taxon>
        <taxon>Kitasatosporales</taxon>
        <taxon>Streptomycetaceae</taxon>
        <taxon>Streptomyces</taxon>
        <taxon>Streptomyces violaceusniger group</taxon>
    </lineage>
</organism>
<proteinExistence type="predicted"/>